<dbReference type="GO" id="GO:0046872">
    <property type="term" value="F:metal ion binding"/>
    <property type="evidence" value="ECO:0007669"/>
    <property type="project" value="UniProtKB-KW"/>
</dbReference>
<keyword evidence="13" id="KW-1133">Transmembrane helix</keyword>
<keyword evidence="17" id="KW-0175">Coiled coil</keyword>
<dbReference type="InterPro" id="IPR045058">
    <property type="entry name" value="GIMA/IAN/Toc"/>
</dbReference>
<dbReference type="AlphaFoldDB" id="A0A8H3VZ79"/>
<evidence type="ECO:0000256" key="11">
    <source>
        <dbReference type="ARBA" id="ARBA00022842"/>
    </source>
</evidence>
<evidence type="ECO:0000256" key="15">
    <source>
        <dbReference type="ARBA" id="ARBA00023136"/>
    </source>
</evidence>
<keyword evidence="5" id="KW-0934">Plastid</keyword>
<evidence type="ECO:0000256" key="4">
    <source>
        <dbReference type="ARBA" id="ARBA00022528"/>
    </source>
</evidence>
<feature type="compositionally biased region" description="Gly residues" evidence="18">
    <location>
        <begin position="432"/>
        <end position="461"/>
    </location>
</feature>
<keyword evidence="3" id="KW-0813">Transport</keyword>
<dbReference type="Pfam" id="PF04548">
    <property type="entry name" value="AIG1"/>
    <property type="match status" value="1"/>
</dbReference>
<keyword evidence="21" id="KW-1185">Reference proteome</keyword>
<evidence type="ECO:0000256" key="10">
    <source>
        <dbReference type="ARBA" id="ARBA00022805"/>
    </source>
</evidence>
<feature type="domain" description="AIG1-type G" evidence="19">
    <location>
        <begin position="26"/>
        <end position="150"/>
    </location>
</feature>
<dbReference type="GO" id="GO:0005525">
    <property type="term" value="F:GTP binding"/>
    <property type="evidence" value="ECO:0007669"/>
    <property type="project" value="UniProtKB-KW"/>
</dbReference>
<evidence type="ECO:0000256" key="8">
    <source>
        <dbReference type="ARBA" id="ARBA00022741"/>
    </source>
</evidence>
<evidence type="ECO:0000256" key="17">
    <source>
        <dbReference type="SAM" id="Coils"/>
    </source>
</evidence>
<evidence type="ECO:0000256" key="12">
    <source>
        <dbReference type="ARBA" id="ARBA00022927"/>
    </source>
</evidence>
<evidence type="ECO:0000256" key="2">
    <source>
        <dbReference type="ARBA" id="ARBA00004167"/>
    </source>
</evidence>
<organism evidence="20 21">
    <name type="scientific">Colletotrichum asianum</name>
    <dbReference type="NCBI Taxonomy" id="702518"/>
    <lineage>
        <taxon>Eukaryota</taxon>
        <taxon>Fungi</taxon>
        <taxon>Dikarya</taxon>
        <taxon>Ascomycota</taxon>
        <taxon>Pezizomycotina</taxon>
        <taxon>Sordariomycetes</taxon>
        <taxon>Hypocreomycetidae</taxon>
        <taxon>Glomerellales</taxon>
        <taxon>Glomerellaceae</taxon>
        <taxon>Colletotrichum</taxon>
        <taxon>Colletotrichum gloeosporioides species complex</taxon>
    </lineage>
</organism>
<protein>
    <submittedName>
        <fullName evidence="20">FAD binding domain-containing protein</fullName>
    </submittedName>
</protein>
<evidence type="ECO:0000256" key="6">
    <source>
        <dbReference type="ARBA" id="ARBA00022692"/>
    </source>
</evidence>
<dbReference type="PANTHER" id="PTHR10903:SF135">
    <property type="entry name" value="TRANSLOCASE OF CHLOROPLAST 120, CHLOROPLASTIC-RELATED"/>
    <property type="match status" value="1"/>
</dbReference>
<evidence type="ECO:0000256" key="7">
    <source>
        <dbReference type="ARBA" id="ARBA00022723"/>
    </source>
</evidence>
<evidence type="ECO:0000256" key="13">
    <source>
        <dbReference type="ARBA" id="ARBA00022989"/>
    </source>
</evidence>
<accession>A0A8H3VZ79</accession>
<evidence type="ECO:0000256" key="18">
    <source>
        <dbReference type="SAM" id="MobiDB-lite"/>
    </source>
</evidence>
<reference evidence="20 21" key="1">
    <citation type="submission" date="2019-12" db="EMBL/GenBank/DDBJ databases">
        <title>A genome sequence resource for the geographically widespread anthracnose pathogen Colletotrichum asianum.</title>
        <authorList>
            <person name="Meng Y."/>
        </authorList>
    </citation>
    <scope>NUCLEOTIDE SEQUENCE [LARGE SCALE GENOMIC DNA]</scope>
    <source>
        <strain evidence="20 21">ICMP 18580</strain>
    </source>
</reference>
<dbReference type="GO" id="GO:0016787">
    <property type="term" value="F:hydrolase activity"/>
    <property type="evidence" value="ECO:0007669"/>
    <property type="project" value="UniProtKB-KW"/>
</dbReference>
<feature type="coiled-coil region" evidence="17">
    <location>
        <begin position="312"/>
        <end position="391"/>
    </location>
</feature>
<dbReference type="GO" id="GO:0015031">
    <property type="term" value="P:protein transport"/>
    <property type="evidence" value="ECO:0007669"/>
    <property type="project" value="UniProtKB-KW"/>
</dbReference>
<feature type="region of interest" description="Disordered" evidence="18">
    <location>
        <begin position="254"/>
        <end position="274"/>
    </location>
</feature>
<gene>
    <name evidence="20" type="ORF">GQ607_016156</name>
</gene>
<dbReference type="PANTHER" id="PTHR10903">
    <property type="entry name" value="GTPASE, IMAP FAMILY MEMBER-RELATED"/>
    <property type="match status" value="1"/>
</dbReference>
<keyword evidence="14" id="KW-0342">GTP-binding</keyword>
<comment type="subcellular location">
    <subcellularLocation>
        <location evidence="2">Membrane</location>
        <topology evidence="2">Single-pass membrane protein</topology>
    </subcellularLocation>
    <subcellularLocation>
        <location evidence="16">Plastid</location>
        <location evidence="16">Chloroplast outer membrane</location>
    </subcellularLocation>
</comment>
<keyword evidence="6" id="KW-0812">Transmembrane</keyword>
<keyword evidence="4" id="KW-0150">Chloroplast</keyword>
<sequence>MTQNGNTTATLEEMRLPPMNPDDIVIMVMGVTGSGKSSFVQLLVDEDVDVGHSLEPCTVNVGLYVYRDQREQTVYLIDTPGFNDAKKTDAEILKEISFTLVALHKQGISITGIAYLHNITDKRMSGSSLQALKTFKAMCGKQSYPHVTLITNMASDSSSSAEEANVGRLVAHAEWWGDMITNGSRITKHTGTADSAKKILELLIAARDQSLLLTIQKELVDDGLDLDNTSAGRELDKEIRQAVERLQADMKRLREEAQEAQDADMKRAVEEQRKELQKQIDQAYESQRSMSITLEKLAEEKVEEERKRLDDLVKWETQRDKLKAEQKQSEDTHLSEKKRLLQELEKRPHQSDIARLEERMKYMEIQHKEDKAKDEKALHDLEEKIKKGKKQTSNGKRWRLFQVCVGVAAIASAIVTLDPALAKSGAARVGQGVSGANGDDGGDGGDGGADGGADGVDGGDA</sequence>
<feature type="region of interest" description="Disordered" evidence="18">
    <location>
        <begin position="425"/>
        <end position="461"/>
    </location>
</feature>
<comment type="cofactor">
    <cofactor evidence="1">
        <name>Mg(2+)</name>
        <dbReference type="ChEBI" id="CHEBI:18420"/>
    </cofactor>
</comment>
<evidence type="ECO:0000256" key="1">
    <source>
        <dbReference type="ARBA" id="ARBA00001946"/>
    </source>
</evidence>
<dbReference type="InterPro" id="IPR027417">
    <property type="entry name" value="P-loop_NTPase"/>
</dbReference>
<evidence type="ECO:0000313" key="20">
    <source>
        <dbReference type="EMBL" id="KAF0316625.1"/>
    </source>
</evidence>
<evidence type="ECO:0000256" key="14">
    <source>
        <dbReference type="ARBA" id="ARBA00023134"/>
    </source>
</evidence>
<evidence type="ECO:0000256" key="16">
    <source>
        <dbReference type="ARBA" id="ARBA00024013"/>
    </source>
</evidence>
<evidence type="ECO:0000256" key="3">
    <source>
        <dbReference type="ARBA" id="ARBA00022448"/>
    </source>
</evidence>
<comment type="caution">
    <text evidence="20">The sequence shown here is derived from an EMBL/GenBank/DDBJ whole genome shotgun (WGS) entry which is preliminary data.</text>
</comment>
<keyword evidence="7" id="KW-0479">Metal-binding</keyword>
<dbReference type="Proteomes" id="UP000434172">
    <property type="component" value="Unassembled WGS sequence"/>
</dbReference>
<evidence type="ECO:0000256" key="5">
    <source>
        <dbReference type="ARBA" id="ARBA00022640"/>
    </source>
</evidence>
<evidence type="ECO:0000256" key="9">
    <source>
        <dbReference type="ARBA" id="ARBA00022801"/>
    </source>
</evidence>
<keyword evidence="8" id="KW-0547">Nucleotide-binding</keyword>
<dbReference type="GO" id="GO:0016020">
    <property type="term" value="C:membrane"/>
    <property type="evidence" value="ECO:0007669"/>
    <property type="project" value="UniProtKB-SubCell"/>
</dbReference>
<keyword evidence="12" id="KW-0653">Protein transport</keyword>
<proteinExistence type="predicted"/>
<keyword evidence="15" id="KW-0472">Membrane</keyword>
<evidence type="ECO:0000313" key="21">
    <source>
        <dbReference type="Proteomes" id="UP000434172"/>
    </source>
</evidence>
<evidence type="ECO:0000259" key="19">
    <source>
        <dbReference type="Pfam" id="PF04548"/>
    </source>
</evidence>
<dbReference type="SUPFAM" id="SSF52540">
    <property type="entry name" value="P-loop containing nucleoside triphosphate hydrolases"/>
    <property type="match status" value="1"/>
</dbReference>
<dbReference type="EMBL" id="WOWK01000153">
    <property type="protein sequence ID" value="KAF0316625.1"/>
    <property type="molecule type" value="Genomic_DNA"/>
</dbReference>
<keyword evidence="11" id="KW-0460">Magnesium</keyword>
<keyword evidence="10" id="KW-1002">Plastid outer membrane</keyword>
<dbReference type="Gene3D" id="3.40.50.300">
    <property type="entry name" value="P-loop containing nucleotide triphosphate hydrolases"/>
    <property type="match status" value="1"/>
</dbReference>
<dbReference type="OrthoDB" id="8954335at2759"/>
<keyword evidence="9" id="KW-0378">Hydrolase</keyword>
<name>A0A8H3VZ79_9PEZI</name>
<dbReference type="InterPro" id="IPR006703">
    <property type="entry name" value="G_AIG1"/>
</dbReference>